<dbReference type="EMBL" id="ML976978">
    <property type="protein sequence ID" value="KAF1962758.1"/>
    <property type="molecule type" value="Genomic_DNA"/>
</dbReference>
<dbReference type="Proteomes" id="UP000800035">
    <property type="component" value="Unassembled WGS sequence"/>
</dbReference>
<organism evidence="1 2">
    <name type="scientific">Byssothecium circinans</name>
    <dbReference type="NCBI Taxonomy" id="147558"/>
    <lineage>
        <taxon>Eukaryota</taxon>
        <taxon>Fungi</taxon>
        <taxon>Dikarya</taxon>
        <taxon>Ascomycota</taxon>
        <taxon>Pezizomycotina</taxon>
        <taxon>Dothideomycetes</taxon>
        <taxon>Pleosporomycetidae</taxon>
        <taxon>Pleosporales</taxon>
        <taxon>Massarineae</taxon>
        <taxon>Massarinaceae</taxon>
        <taxon>Byssothecium</taxon>
    </lineage>
</organism>
<reference evidence="1" key="1">
    <citation type="journal article" date="2020" name="Stud. Mycol.">
        <title>101 Dothideomycetes genomes: a test case for predicting lifestyles and emergence of pathogens.</title>
        <authorList>
            <person name="Haridas S."/>
            <person name="Albert R."/>
            <person name="Binder M."/>
            <person name="Bloem J."/>
            <person name="Labutti K."/>
            <person name="Salamov A."/>
            <person name="Andreopoulos B."/>
            <person name="Baker S."/>
            <person name="Barry K."/>
            <person name="Bills G."/>
            <person name="Bluhm B."/>
            <person name="Cannon C."/>
            <person name="Castanera R."/>
            <person name="Culley D."/>
            <person name="Daum C."/>
            <person name="Ezra D."/>
            <person name="Gonzalez J."/>
            <person name="Henrissat B."/>
            <person name="Kuo A."/>
            <person name="Liang C."/>
            <person name="Lipzen A."/>
            <person name="Lutzoni F."/>
            <person name="Magnuson J."/>
            <person name="Mondo S."/>
            <person name="Nolan M."/>
            <person name="Ohm R."/>
            <person name="Pangilinan J."/>
            <person name="Park H.-J."/>
            <person name="Ramirez L."/>
            <person name="Alfaro M."/>
            <person name="Sun H."/>
            <person name="Tritt A."/>
            <person name="Yoshinaga Y."/>
            <person name="Zwiers L.-H."/>
            <person name="Turgeon B."/>
            <person name="Goodwin S."/>
            <person name="Spatafora J."/>
            <person name="Crous P."/>
            <person name="Grigoriev I."/>
        </authorList>
    </citation>
    <scope>NUCLEOTIDE SEQUENCE</scope>
    <source>
        <strain evidence="1">CBS 675.92</strain>
    </source>
</reference>
<evidence type="ECO:0000313" key="1">
    <source>
        <dbReference type="EMBL" id="KAF1962758.1"/>
    </source>
</evidence>
<sequence length="86" mass="9660">MSTTYLSIYDLLRITYTYESQAAIEEAQARSQNRKRADSATSICSTPGLCRHVSTEMTSSTNYAALETDFTDIYARKKRDSCVSIT</sequence>
<proteinExistence type="predicted"/>
<gene>
    <name evidence="1" type="ORF">CC80DRAFT_399206</name>
</gene>
<name>A0A6A5UDC8_9PLEO</name>
<evidence type="ECO:0000313" key="2">
    <source>
        <dbReference type="Proteomes" id="UP000800035"/>
    </source>
</evidence>
<keyword evidence="2" id="KW-1185">Reference proteome</keyword>
<accession>A0A6A5UDC8</accession>
<protein>
    <submittedName>
        <fullName evidence="1">Uncharacterized protein</fullName>
    </submittedName>
</protein>
<dbReference type="AlphaFoldDB" id="A0A6A5UDC8"/>
<dbReference type="OrthoDB" id="3727999at2759"/>